<dbReference type="PROSITE" id="PS50076">
    <property type="entry name" value="DNAJ_2"/>
    <property type="match status" value="1"/>
</dbReference>
<feature type="compositionally biased region" description="Basic residues" evidence="1">
    <location>
        <begin position="65"/>
        <end position="76"/>
    </location>
</feature>
<dbReference type="InterPro" id="IPR001623">
    <property type="entry name" value="DnaJ_domain"/>
</dbReference>
<dbReference type="CDD" id="cd06257">
    <property type="entry name" value="DnaJ"/>
    <property type="match status" value="1"/>
</dbReference>
<comment type="caution">
    <text evidence="3">The sequence shown here is derived from an EMBL/GenBank/DDBJ whole genome shotgun (WGS) entry which is preliminary data.</text>
</comment>
<gene>
    <name evidence="3" type="ORF">VNO80_01998</name>
</gene>
<dbReference type="PRINTS" id="PR00625">
    <property type="entry name" value="JDOMAIN"/>
</dbReference>
<keyword evidence="4" id="KW-1185">Reference proteome</keyword>
<accession>A0AAN9RTD0</accession>
<dbReference type="InterPro" id="IPR036869">
    <property type="entry name" value="J_dom_sf"/>
</dbReference>
<organism evidence="3 4">
    <name type="scientific">Phaseolus coccineus</name>
    <name type="common">Scarlet runner bean</name>
    <name type="synonym">Phaseolus multiflorus</name>
    <dbReference type="NCBI Taxonomy" id="3886"/>
    <lineage>
        <taxon>Eukaryota</taxon>
        <taxon>Viridiplantae</taxon>
        <taxon>Streptophyta</taxon>
        <taxon>Embryophyta</taxon>
        <taxon>Tracheophyta</taxon>
        <taxon>Spermatophyta</taxon>
        <taxon>Magnoliopsida</taxon>
        <taxon>eudicotyledons</taxon>
        <taxon>Gunneridae</taxon>
        <taxon>Pentapetalae</taxon>
        <taxon>rosids</taxon>
        <taxon>fabids</taxon>
        <taxon>Fabales</taxon>
        <taxon>Fabaceae</taxon>
        <taxon>Papilionoideae</taxon>
        <taxon>50 kb inversion clade</taxon>
        <taxon>NPAAA clade</taxon>
        <taxon>indigoferoid/millettioid clade</taxon>
        <taxon>Phaseoleae</taxon>
        <taxon>Phaseolus</taxon>
    </lineage>
</organism>
<proteinExistence type="predicted"/>
<feature type="compositionally biased region" description="Basic and acidic residues" evidence="1">
    <location>
        <begin position="77"/>
        <end position="88"/>
    </location>
</feature>
<dbReference type="EMBL" id="JAYMYR010000001">
    <property type="protein sequence ID" value="KAK7382868.1"/>
    <property type="molecule type" value="Genomic_DNA"/>
</dbReference>
<feature type="compositionally biased region" description="Basic and acidic residues" evidence="1">
    <location>
        <begin position="41"/>
        <end position="51"/>
    </location>
</feature>
<evidence type="ECO:0000313" key="4">
    <source>
        <dbReference type="Proteomes" id="UP001374584"/>
    </source>
</evidence>
<name>A0AAN9RTD0_PHACN</name>
<evidence type="ECO:0000313" key="3">
    <source>
        <dbReference type="EMBL" id="KAK7382868.1"/>
    </source>
</evidence>
<dbReference type="Pfam" id="PF00226">
    <property type="entry name" value="DnaJ"/>
    <property type="match status" value="1"/>
</dbReference>
<dbReference type="Proteomes" id="UP001374584">
    <property type="component" value="Unassembled WGS sequence"/>
</dbReference>
<evidence type="ECO:0000259" key="2">
    <source>
        <dbReference type="PROSITE" id="PS50076"/>
    </source>
</evidence>
<protein>
    <recommendedName>
        <fullName evidence="2">J domain-containing protein</fullName>
    </recommendedName>
</protein>
<dbReference type="AlphaFoldDB" id="A0AAN9RTD0"/>
<feature type="domain" description="J" evidence="2">
    <location>
        <begin position="14"/>
        <end position="86"/>
    </location>
</feature>
<dbReference type="SUPFAM" id="SSF46565">
    <property type="entry name" value="Chaperone J-domain"/>
    <property type="match status" value="1"/>
</dbReference>
<sequence length="114" mass="12997">MFGRDGPRKSDNSKYYDILGISKNATEDEIKKPCRKVAMKNHSDKSGDPEKVSSLPRSKQESRARLKVVSKNKGMTKPKELEEKERRRTVPIEAKKSIVQPCLTPSRNLSLERV</sequence>
<dbReference type="Gene3D" id="1.10.287.110">
    <property type="entry name" value="DnaJ domain"/>
    <property type="match status" value="1"/>
</dbReference>
<evidence type="ECO:0000256" key="1">
    <source>
        <dbReference type="SAM" id="MobiDB-lite"/>
    </source>
</evidence>
<reference evidence="3 4" key="1">
    <citation type="submission" date="2024-01" db="EMBL/GenBank/DDBJ databases">
        <title>The genomes of 5 underutilized Papilionoideae crops provide insights into root nodulation and disease resistanc.</title>
        <authorList>
            <person name="Jiang F."/>
        </authorList>
    </citation>
    <scope>NUCLEOTIDE SEQUENCE [LARGE SCALE GENOMIC DNA]</scope>
    <source>
        <strain evidence="3">JINMINGXINNONG_FW02</strain>
        <tissue evidence="3">Leaves</tissue>
    </source>
</reference>
<feature type="region of interest" description="Disordered" evidence="1">
    <location>
        <begin position="37"/>
        <end position="88"/>
    </location>
</feature>